<feature type="transmembrane region" description="Helical" evidence="1">
    <location>
        <begin position="89"/>
        <end position="110"/>
    </location>
</feature>
<evidence type="ECO:0000256" key="1">
    <source>
        <dbReference type="SAM" id="Phobius"/>
    </source>
</evidence>
<dbReference type="InterPro" id="IPR009325">
    <property type="entry name" value="DUF983"/>
</dbReference>
<dbReference type="AlphaFoldDB" id="A0A3B0TLH2"/>
<keyword evidence="1" id="KW-1133">Transmembrane helix</keyword>
<evidence type="ECO:0000313" key="2">
    <source>
        <dbReference type="EMBL" id="VAW09504.1"/>
    </source>
</evidence>
<feature type="transmembrane region" description="Helical" evidence="1">
    <location>
        <begin position="56"/>
        <end position="83"/>
    </location>
</feature>
<name>A0A3B0TLH2_9ZZZZ</name>
<proteinExistence type="predicted"/>
<keyword evidence="1" id="KW-0472">Membrane</keyword>
<evidence type="ECO:0008006" key="3">
    <source>
        <dbReference type="Google" id="ProtNLM"/>
    </source>
</evidence>
<keyword evidence="1" id="KW-0812">Transmembrane</keyword>
<protein>
    <recommendedName>
        <fullName evidence="3">DUF983 domain-containing protein</fullName>
    </recommendedName>
</protein>
<accession>A0A3B0TLH2</accession>
<organism evidence="2">
    <name type="scientific">hydrothermal vent metagenome</name>
    <dbReference type="NCBI Taxonomy" id="652676"/>
    <lineage>
        <taxon>unclassified sequences</taxon>
        <taxon>metagenomes</taxon>
        <taxon>ecological metagenomes</taxon>
    </lineage>
</organism>
<gene>
    <name evidence="2" type="ORF">MNBD_ACTINO02-1041</name>
</gene>
<dbReference type="EMBL" id="UOEK01000593">
    <property type="protein sequence ID" value="VAW09504.1"/>
    <property type="molecule type" value="Genomic_DNA"/>
</dbReference>
<sequence>MATAPFTDPPSLVGKLGRGMRKKCSRCGGGNLFKNWFTQLEDCPTCGLHFEREAGYFLGAMMVDFAVTELMFVIVLIVSLAATWPDLPVARLTILLVVTNLAVPLLFWPFSRTLWIAMERHFYLKSHEDP</sequence>
<reference evidence="2" key="1">
    <citation type="submission" date="2018-06" db="EMBL/GenBank/DDBJ databases">
        <authorList>
            <person name="Zhirakovskaya E."/>
        </authorList>
    </citation>
    <scope>NUCLEOTIDE SEQUENCE</scope>
</reference>
<dbReference type="Pfam" id="PF06170">
    <property type="entry name" value="DUF983"/>
    <property type="match status" value="1"/>
</dbReference>